<evidence type="ECO:0000313" key="8">
    <source>
        <dbReference type="Proteomes" id="UP000251485"/>
    </source>
</evidence>
<evidence type="ECO:0000256" key="3">
    <source>
        <dbReference type="ARBA" id="ARBA00023004"/>
    </source>
</evidence>
<gene>
    <name evidence="7" type="primary">dmsB_1</name>
    <name evidence="7" type="ORF">NCTC10975_01313</name>
</gene>
<dbReference type="PANTHER" id="PTHR43177">
    <property type="entry name" value="PROTEIN NRFC"/>
    <property type="match status" value="1"/>
</dbReference>
<feature type="region of interest" description="Disordered" evidence="5">
    <location>
        <begin position="91"/>
        <end position="113"/>
    </location>
</feature>
<dbReference type="EMBL" id="UAUE01000007">
    <property type="protein sequence ID" value="SPY94954.1"/>
    <property type="molecule type" value="Genomic_DNA"/>
</dbReference>
<keyword evidence="4" id="KW-0411">Iron-sulfur</keyword>
<dbReference type="Pfam" id="PF13247">
    <property type="entry name" value="Fer4_11"/>
    <property type="match status" value="1"/>
</dbReference>
<feature type="domain" description="4Fe-4S ferredoxin-type" evidence="6">
    <location>
        <begin position="22"/>
        <end position="58"/>
    </location>
</feature>
<dbReference type="Gene3D" id="3.30.70.20">
    <property type="match status" value="2"/>
</dbReference>
<reference evidence="7 8" key="1">
    <citation type="submission" date="2018-06" db="EMBL/GenBank/DDBJ databases">
        <authorList>
            <consortium name="Pathogen Informatics"/>
            <person name="Doyle S."/>
        </authorList>
    </citation>
    <scope>NUCLEOTIDE SEQUENCE [LARGE SCALE GENOMIC DNA]</scope>
    <source>
        <strain evidence="7 8">NCTC10975</strain>
    </source>
</reference>
<protein>
    <submittedName>
        <fullName evidence="7">Anaerobic dimethyl sulfoxide reductase chain B</fullName>
    </submittedName>
</protein>
<dbReference type="InterPro" id="IPR050954">
    <property type="entry name" value="ET_IronSulfur_Cluster-Binding"/>
</dbReference>
<evidence type="ECO:0000256" key="2">
    <source>
        <dbReference type="ARBA" id="ARBA00022723"/>
    </source>
</evidence>
<name>A0A2X2BIH1_PROMI</name>
<accession>A0A2X2BIH1</accession>
<keyword evidence="1" id="KW-0004">4Fe-4S</keyword>
<keyword evidence="3" id="KW-0408">Iron</keyword>
<dbReference type="SUPFAM" id="SSF54862">
    <property type="entry name" value="4Fe-4S ferredoxins"/>
    <property type="match status" value="1"/>
</dbReference>
<dbReference type="GO" id="GO:0051539">
    <property type="term" value="F:4 iron, 4 sulfur cluster binding"/>
    <property type="evidence" value="ECO:0007669"/>
    <property type="project" value="UniProtKB-KW"/>
</dbReference>
<keyword evidence="2" id="KW-0479">Metal-binding</keyword>
<dbReference type="Proteomes" id="UP000251485">
    <property type="component" value="Unassembled WGS sequence"/>
</dbReference>
<dbReference type="InterPro" id="IPR017896">
    <property type="entry name" value="4Fe4S_Fe-S-bd"/>
</dbReference>
<evidence type="ECO:0000256" key="1">
    <source>
        <dbReference type="ARBA" id="ARBA00022485"/>
    </source>
</evidence>
<organism evidence="7 8">
    <name type="scientific">Proteus mirabilis</name>
    <dbReference type="NCBI Taxonomy" id="584"/>
    <lineage>
        <taxon>Bacteria</taxon>
        <taxon>Pseudomonadati</taxon>
        <taxon>Pseudomonadota</taxon>
        <taxon>Gammaproteobacteria</taxon>
        <taxon>Enterobacterales</taxon>
        <taxon>Morganellaceae</taxon>
        <taxon>Proteus</taxon>
    </lineage>
</organism>
<evidence type="ECO:0000313" key="7">
    <source>
        <dbReference type="EMBL" id="SPY94954.1"/>
    </source>
</evidence>
<proteinExistence type="predicted"/>
<evidence type="ECO:0000256" key="5">
    <source>
        <dbReference type="SAM" id="MobiDB-lite"/>
    </source>
</evidence>
<evidence type="ECO:0000256" key="4">
    <source>
        <dbReference type="ARBA" id="ARBA00023014"/>
    </source>
</evidence>
<dbReference type="PANTHER" id="PTHR43177:SF7">
    <property type="entry name" value="ANAEROBIC DIMETHYL SULFOXIDE REDUCTASE, SUBUNIT B"/>
    <property type="match status" value="1"/>
</dbReference>
<sequence>MFVLDAVIVNYAALMAHHSLMKRKKLMSKCDGCYERVAQGMKPVCVESCPQRALDFDDIEVIRAKHGTECGIAPMPDPSLTNPNIVIKAHKDAKPSGDKTGSVQKCGGGINHA</sequence>
<evidence type="ECO:0000259" key="6">
    <source>
        <dbReference type="Pfam" id="PF13247"/>
    </source>
</evidence>
<dbReference type="GO" id="GO:0046872">
    <property type="term" value="F:metal ion binding"/>
    <property type="evidence" value="ECO:0007669"/>
    <property type="project" value="UniProtKB-KW"/>
</dbReference>
<dbReference type="AlphaFoldDB" id="A0A2X2BIH1"/>